<sequence length="340" mass="36494">MPLGLRFATSSGKITGTVSKTAKAAFYTLRICATGSKRSVGSGESGNTACASTRLVVVKAAVSRTPSTTFTTSPSLIPPASALTKPPTDLRGINDHAEVFSTGLDPAFVTLGPKLGNRPSLPSYSGQTGLVEEVANGSPVLAPLNLRFIGFNDRNSDYRIAANGIRQVPFDDLELCFESTSTDWPGLIFCVYHLQNSPLLRGLNQSPLCSNATEWPGPLRAEGHQFFTDADYMLAGTTTSASCQALLGRSISRGSVIGYAGSVGSHSQAPIRIKVRDRSINSTVKKGDQHLHWVQPDVFFYWKCFAPGVEFAPGVLAYPFDCDGYRVPSVQRSVEFKYAN</sequence>
<gene>
    <name evidence="1" type="ORF">GALL_356610</name>
</gene>
<name>A0A1J5QH37_9ZZZZ</name>
<protein>
    <submittedName>
        <fullName evidence="1">Uncharacterized protein</fullName>
    </submittedName>
</protein>
<accession>A0A1J5QH37</accession>
<dbReference type="EMBL" id="MLJW01000791">
    <property type="protein sequence ID" value="OIQ82562.1"/>
    <property type="molecule type" value="Genomic_DNA"/>
</dbReference>
<dbReference type="AlphaFoldDB" id="A0A1J5QH37"/>
<proteinExistence type="predicted"/>
<evidence type="ECO:0000313" key="1">
    <source>
        <dbReference type="EMBL" id="OIQ82562.1"/>
    </source>
</evidence>
<reference evidence="1" key="1">
    <citation type="submission" date="2016-10" db="EMBL/GenBank/DDBJ databases">
        <title>Sequence of Gallionella enrichment culture.</title>
        <authorList>
            <person name="Poehlein A."/>
            <person name="Muehling M."/>
            <person name="Daniel R."/>
        </authorList>
    </citation>
    <scope>NUCLEOTIDE SEQUENCE</scope>
</reference>
<comment type="caution">
    <text evidence="1">The sequence shown here is derived from an EMBL/GenBank/DDBJ whole genome shotgun (WGS) entry which is preliminary data.</text>
</comment>
<organism evidence="1">
    <name type="scientific">mine drainage metagenome</name>
    <dbReference type="NCBI Taxonomy" id="410659"/>
    <lineage>
        <taxon>unclassified sequences</taxon>
        <taxon>metagenomes</taxon>
        <taxon>ecological metagenomes</taxon>
    </lineage>
</organism>